<keyword evidence="2" id="KW-1185">Reference proteome</keyword>
<organism evidence="1 2">
    <name type="scientific">Rhizophagus irregularis (strain DAOM 197198w)</name>
    <name type="common">Glomus intraradices</name>
    <dbReference type="NCBI Taxonomy" id="1432141"/>
    <lineage>
        <taxon>Eukaryota</taxon>
        <taxon>Fungi</taxon>
        <taxon>Fungi incertae sedis</taxon>
        <taxon>Mucoromycota</taxon>
        <taxon>Glomeromycotina</taxon>
        <taxon>Glomeromycetes</taxon>
        <taxon>Glomerales</taxon>
        <taxon>Glomeraceae</taxon>
        <taxon>Rhizophagus</taxon>
    </lineage>
</organism>
<dbReference type="HOGENOM" id="CLU_3125818_0_0_1"/>
<protein>
    <submittedName>
        <fullName evidence="1">Uncharacterized protein</fullName>
    </submittedName>
</protein>
<evidence type="ECO:0000313" key="2">
    <source>
        <dbReference type="Proteomes" id="UP000022910"/>
    </source>
</evidence>
<dbReference type="AlphaFoldDB" id="A0A015M8N1"/>
<dbReference type="Proteomes" id="UP000022910">
    <property type="component" value="Unassembled WGS sequence"/>
</dbReference>
<proteinExistence type="predicted"/>
<reference evidence="1 2" key="1">
    <citation type="submission" date="2014-02" db="EMBL/GenBank/DDBJ databases">
        <title>Single nucleus genome sequencing reveals high similarity among nuclei of an endomycorrhizal fungus.</title>
        <authorList>
            <person name="Lin K."/>
            <person name="Geurts R."/>
            <person name="Zhang Z."/>
            <person name="Limpens E."/>
            <person name="Saunders D.G."/>
            <person name="Mu D."/>
            <person name="Pang E."/>
            <person name="Cao H."/>
            <person name="Cha H."/>
            <person name="Lin T."/>
            <person name="Zhou Q."/>
            <person name="Shang Y."/>
            <person name="Li Y."/>
            <person name="Ivanov S."/>
            <person name="Sharma T."/>
            <person name="Velzen R.V."/>
            <person name="Ruijter N.D."/>
            <person name="Aanen D.K."/>
            <person name="Win J."/>
            <person name="Kamoun S."/>
            <person name="Bisseling T."/>
            <person name="Huang S."/>
        </authorList>
    </citation>
    <scope>NUCLEOTIDE SEQUENCE [LARGE SCALE GENOMIC DNA]</scope>
    <source>
        <strain evidence="2">DAOM197198w</strain>
    </source>
</reference>
<dbReference type="EMBL" id="JEMT01024063">
    <property type="protein sequence ID" value="EXX63178.1"/>
    <property type="molecule type" value="Genomic_DNA"/>
</dbReference>
<name>A0A015M8N1_RHIIW</name>
<sequence>MLSQLSENMAESESPKLRFETQAEIRKSSRNPKLGPEYVDPDETFLYVPK</sequence>
<accession>A0A015M8N1</accession>
<evidence type="ECO:0000313" key="1">
    <source>
        <dbReference type="EMBL" id="EXX63178.1"/>
    </source>
</evidence>
<comment type="caution">
    <text evidence="1">The sequence shown here is derived from an EMBL/GenBank/DDBJ whole genome shotgun (WGS) entry which is preliminary data.</text>
</comment>
<gene>
    <name evidence="1" type="ORF">RirG_154700</name>
</gene>